<evidence type="ECO:0000313" key="1">
    <source>
        <dbReference type="EMBL" id="MDJ1485278.1"/>
    </source>
</evidence>
<proteinExistence type="predicted"/>
<dbReference type="SUPFAM" id="SSF51735">
    <property type="entry name" value="NAD(P)-binding Rossmann-fold domains"/>
    <property type="match status" value="1"/>
</dbReference>
<dbReference type="Proteomes" id="UP001241110">
    <property type="component" value="Unassembled WGS sequence"/>
</dbReference>
<dbReference type="AlphaFoldDB" id="A0AAE3QXJ9"/>
<protein>
    <submittedName>
        <fullName evidence="1">SDR family NAD(P)-dependent oxidoreductase</fullName>
    </submittedName>
</protein>
<sequence length="221" mass="23989">MKHSEKVCTIVGAGPGISLSVAKRFAREGFSIALIARRVENIERQVQELKEMGVLAKAYSADAADHASLEKAFRVIHREIGYSDVLVYNAFVGREASPSKLDPEKLVQDFRVNVVGALSAAQLAIPNMKKQKSGTILFTGGGLSLEPYHPYASLAVGKAGIRNLTYSLAAELAPLGIHVATITITGIVKPGTHFDPDKIAEVYWKLHAQKTGQFETEVLYK</sequence>
<dbReference type="InterPro" id="IPR002347">
    <property type="entry name" value="SDR_fam"/>
</dbReference>
<dbReference type="EMBL" id="JASJOS010000019">
    <property type="protein sequence ID" value="MDJ1485278.1"/>
    <property type="molecule type" value="Genomic_DNA"/>
</dbReference>
<dbReference type="Pfam" id="PF00106">
    <property type="entry name" value="adh_short"/>
    <property type="match status" value="1"/>
</dbReference>
<dbReference type="PANTHER" id="PTHR43431">
    <property type="entry name" value="OXIDOREDUCTASE, SHORT CHAIN DEHYDROGENASE/REDUCTASE FAMILY (AFU_ORTHOLOGUE AFUA_5G14000)"/>
    <property type="match status" value="1"/>
</dbReference>
<evidence type="ECO:0000313" key="2">
    <source>
        <dbReference type="Proteomes" id="UP001241110"/>
    </source>
</evidence>
<accession>A0AAE3QXJ9</accession>
<reference evidence="1" key="1">
    <citation type="submission" date="2023-05" db="EMBL/GenBank/DDBJ databases">
        <authorList>
            <person name="Zhang X."/>
        </authorList>
    </citation>
    <scope>NUCLEOTIDE SEQUENCE</scope>
    <source>
        <strain evidence="1">YF14B1</strain>
    </source>
</reference>
<dbReference type="InterPro" id="IPR036291">
    <property type="entry name" value="NAD(P)-bd_dom_sf"/>
</dbReference>
<dbReference type="PRINTS" id="PR00081">
    <property type="entry name" value="GDHRDH"/>
</dbReference>
<name>A0AAE3QXJ9_9BACT</name>
<comment type="caution">
    <text evidence="1">The sequence shown here is derived from an EMBL/GenBank/DDBJ whole genome shotgun (WGS) entry which is preliminary data.</text>
</comment>
<dbReference type="PANTHER" id="PTHR43431:SF1">
    <property type="entry name" value="OS08G0476300 PROTEIN"/>
    <property type="match status" value="1"/>
</dbReference>
<gene>
    <name evidence="1" type="ORF">QNI16_32605</name>
</gene>
<organism evidence="1 2">
    <name type="scientific">Xanthocytophaga flava</name>
    <dbReference type="NCBI Taxonomy" id="3048013"/>
    <lineage>
        <taxon>Bacteria</taxon>
        <taxon>Pseudomonadati</taxon>
        <taxon>Bacteroidota</taxon>
        <taxon>Cytophagia</taxon>
        <taxon>Cytophagales</taxon>
        <taxon>Rhodocytophagaceae</taxon>
        <taxon>Xanthocytophaga</taxon>
    </lineage>
</organism>
<dbReference type="RefSeq" id="WP_313987612.1">
    <property type="nucleotide sequence ID" value="NZ_JASJOS010000019.1"/>
</dbReference>
<dbReference type="Gene3D" id="3.40.50.720">
    <property type="entry name" value="NAD(P)-binding Rossmann-like Domain"/>
    <property type="match status" value="1"/>
</dbReference>